<evidence type="ECO:0000313" key="1">
    <source>
        <dbReference type="EMBL" id="GBF35478.1"/>
    </source>
</evidence>
<protein>
    <submittedName>
        <fullName evidence="1">Uncharacterized protein</fullName>
    </submittedName>
</protein>
<dbReference type="AlphaFoldDB" id="A0A2L2XGW3"/>
<organism evidence="1 2">
    <name type="scientific">Desulfocucumis palustris</name>
    <dbReference type="NCBI Taxonomy" id="1898651"/>
    <lineage>
        <taxon>Bacteria</taxon>
        <taxon>Bacillati</taxon>
        <taxon>Bacillota</taxon>
        <taxon>Clostridia</taxon>
        <taxon>Eubacteriales</taxon>
        <taxon>Desulfocucumaceae</taxon>
        <taxon>Desulfocucumis</taxon>
    </lineage>
</organism>
<gene>
    <name evidence="1" type="ORF">DCCM_4607</name>
</gene>
<accession>A0A2L2XGW3</accession>
<reference evidence="2" key="1">
    <citation type="submission" date="2018-02" db="EMBL/GenBank/DDBJ databases">
        <title>Genome sequence of Desulfocucumis palustris strain NAW-5.</title>
        <authorList>
            <person name="Watanabe M."/>
            <person name="Kojima H."/>
            <person name="Fukui M."/>
        </authorList>
    </citation>
    <scope>NUCLEOTIDE SEQUENCE [LARGE SCALE GENOMIC DNA]</scope>
    <source>
        <strain evidence="2">NAW-5</strain>
    </source>
</reference>
<dbReference type="Proteomes" id="UP000239549">
    <property type="component" value="Unassembled WGS sequence"/>
</dbReference>
<dbReference type="EMBL" id="BFAV01000172">
    <property type="protein sequence ID" value="GBF35478.1"/>
    <property type="molecule type" value="Genomic_DNA"/>
</dbReference>
<keyword evidence="2" id="KW-1185">Reference proteome</keyword>
<name>A0A2L2XGW3_9FIRM</name>
<proteinExistence type="predicted"/>
<comment type="caution">
    <text evidence="1">The sequence shown here is derived from an EMBL/GenBank/DDBJ whole genome shotgun (WGS) entry which is preliminary data.</text>
</comment>
<sequence length="51" mass="5656">MRTCKTGCRRVGCHLMKKTPMSACGQEWGFFYLPSKGFYGNVGGSIKKGFC</sequence>
<evidence type="ECO:0000313" key="2">
    <source>
        <dbReference type="Proteomes" id="UP000239549"/>
    </source>
</evidence>